<dbReference type="AlphaFoldDB" id="A0A560JES6"/>
<accession>A0A560JES6</accession>
<evidence type="ECO:0000313" key="1">
    <source>
        <dbReference type="EMBL" id="TWB69526.1"/>
    </source>
</evidence>
<evidence type="ECO:0000313" key="2">
    <source>
        <dbReference type="Proteomes" id="UP000315914"/>
    </source>
</evidence>
<keyword evidence="2" id="KW-1185">Reference proteome</keyword>
<proteinExistence type="predicted"/>
<sequence length="48" mass="5362">MLGWQNLAGMMAADMNVLQQEQIHIKTARPCRIQARLASCCSDNGEEK</sequence>
<dbReference type="Proteomes" id="UP000315914">
    <property type="component" value="Unassembled WGS sequence"/>
</dbReference>
<reference evidence="1 2" key="1">
    <citation type="submission" date="2019-06" db="EMBL/GenBank/DDBJ databases">
        <title>Genomic Encyclopedia of Type Strains, Phase IV (KMG-V): Genome sequencing to study the core and pangenomes of soil and plant-associated prokaryotes.</title>
        <authorList>
            <person name="Whitman W."/>
        </authorList>
    </citation>
    <scope>NUCLEOTIDE SEQUENCE [LARGE SCALE GENOMIC DNA]</scope>
    <source>
        <strain evidence="1 2">BR 10556</strain>
    </source>
</reference>
<comment type="caution">
    <text evidence="1">The sequence shown here is derived from an EMBL/GenBank/DDBJ whole genome shotgun (WGS) entry which is preliminary data.</text>
</comment>
<gene>
    <name evidence="1" type="ORF">FBZ95_109122</name>
</gene>
<dbReference type="RefSeq" id="WP_161495439.1">
    <property type="nucleotide sequence ID" value="NZ_LWIG01000031.1"/>
</dbReference>
<protein>
    <submittedName>
        <fullName evidence="1">Uncharacterized protein</fullName>
    </submittedName>
</protein>
<organism evidence="1 2">
    <name type="scientific">Bradyrhizobium sacchari</name>
    <dbReference type="NCBI Taxonomy" id="1399419"/>
    <lineage>
        <taxon>Bacteria</taxon>
        <taxon>Pseudomonadati</taxon>
        <taxon>Pseudomonadota</taxon>
        <taxon>Alphaproteobacteria</taxon>
        <taxon>Hyphomicrobiales</taxon>
        <taxon>Nitrobacteraceae</taxon>
        <taxon>Bradyrhizobium</taxon>
    </lineage>
</organism>
<dbReference type="EMBL" id="VITW01000009">
    <property type="protein sequence ID" value="TWB69526.1"/>
    <property type="molecule type" value="Genomic_DNA"/>
</dbReference>
<name>A0A560JES6_9BRAD</name>